<evidence type="ECO:0000256" key="2">
    <source>
        <dbReference type="ARBA" id="ARBA00022741"/>
    </source>
</evidence>
<dbReference type="Gene3D" id="3.40.50.300">
    <property type="entry name" value="P-loop containing nucleotide triphosphate hydrolases"/>
    <property type="match status" value="1"/>
</dbReference>
<dbReference type="Pfam" id="PF04548">
    <property type="entry name" value="AIG1"/>
    <property type="match status" value="1"/>
</dbReference>
<feature type="compositionally biased region" description="Basic and acidic residues" evidence="4">
    <location>
        <begin position="682"/>
        <end position="707"/>
    </location>
</feature>
<evidence type="ECO:0000256" key="4">
    <source>
        <dbReference type="SAM" id="MobiDB-lite"/>
    </source>
</evidence>
<evidence type="ECO:0000313" key="7">
    <source>
        <dbReference type="Proteomes" id="UP000694621"/>
    </source>
</evidence>
<feature type="region of interest" description="Disordered" evidence="4">
    <location>
        <begin position="523"/>
        <end position="932"/>
    </location>
</feature>
<dbReference type="AlphaFoldDB" id="A0A8B9HDA5"/>
<dbReference type="SUPFAM" id="SSF52540">
    <property type="entry name" value="P-loop containing nucleoside triphosphate hydrolases"/>
    <property type="match status" value="1"/>
</dbReference>
<dbReference type="InterPro" id="IPR045058">
    <property type="entry name" value="GIMA/IAN/Toc"/>
</dbReference>
<sequence length="964" mass="111671">MKRTNIIIFGEEYTGKKLAVNTLLGRLIFPEDRTQAPLTLQSGDVEDRYVTVVYSPGWDPLGPPDVPIRRGTLRRAHGRVSHSTGQGPHALLLTVPIYLDREYNERMAKRLLNLFDENVWRHTILLFTRADLLDLTGLDGYLNSWGLPLQALVERCERRYHAFNNRNRNNRKQVKELLEKIDQLVAESDGKTFQLVDTNREQKEMEGHRMEVPMRNEPFDQWKEMEEQRFNSQPEEPMIRSSRQAEEDPELLLEKNDSRHYVEYCHMQDMENETTATGFRVKGTAETNEDLDSEPSQENQLEDQLVDQLEDQFVDQLEDQLEDQLVDQLEDQLVDQLEDQLVNQVSSRIHDSDNEEKHWLNGSNSNDEETPEEPSETTEQPDLQEFIKSTDPEDEDDNPEKATEMFYTELTETPLEKPVQWGKNTNRLQPFPSLKSTLKNWGLQLAEDGMTRLNISYVAYIHQQGAVRIDIFQLFFCWGNPKKSNQTLWISFFICCISIDWVLFNSQFQGALSPLPWIHDGGIHQHSEKSDEGITQDNKKSDGGIPQRKKRNAGWILKYSKRNNGGIPQRKKRNDGGIAQHHKRKDGWMPQHNKRNDGEIPQHKKINDGGIPQRKKRNDGGIAQHHKRKDGWMPQHNKRNDGEIPQHKKINDGGIPQRKKRNDGGIAQHHKRKDGWMPQHNKRNDGEIPQHKKINDGGKPQHNERNDGGIPRHNKKSDDKGVPQHNKNNNGGILQQSMKKDDEGIPQHHKKGSDRGRPQLKKKHENEGTSKHEKKSNDKETLKHRSLSSDERVNHLKMKSDDEGMTQNCRKNDGEFSEQNQKKDDEGILQQSSMKDDKGTSQCNRCCMKKSDGGIPNEGSQENKKRNTEERMSEDISEEMTVKNKKNSQDKEEKTPRDAEEIRRSSRHNVNQGPNQGRRETDVRKGGGFRKTRSRSCSQERFFVFNVSRVLLLFYCKSSSLCFQ</sequence>
<evidence type="ECO:0000256" key="3">
    <source>
        <dbReference type="ARBA" id="ARBA00023134"/>
    </source>
</evidence>
<dbReference type="InterPro" id="IPR006703">
    <property type="entry name" value="G_AIG1"/>
</dbReference>
<dbReference type="GO" id="GO:0005525">
    <property type="term" value="F:GTP binding"/>
    <property type="evidence" value="ECO:0007669"/>
    <property type="project" value="UniProtKB-KW"/>
</dbReference>
<dbReference type="PANTHER" id="PTHR10903">
    <property type="entry name" value="GTPASE, IMAP FAMILY MEMBER-RELATED"/>
    <property type="match status" value="1"/>
</dbReference>
<keyword evidence="3" id="KW-0342">GTP-binding</keyword>
<feature type="domain" description="AIG1-type G" evidence="5">
    <location>
        <begin position="1"/>
        <end position="202"/>
    </location>
</feature>
<evidence type="ECO:0000313" key="6">
    <source>
        <dbReference type="Ensembl" id="ENSAMXP00005011454.1"/>
    </source>
</evidence>
<feature type="compositionally biased region" description="Basic and acidic residues" evidence="4">
    <location>
        <begin position="861"/>
        <end position="874"/>
    </location>
</feature>
<proteinExistence type="inferred from homology"/>
<organism evidence="6 7">
    <name type="scientific">Astyanax mexicanus</name>
    <name type="common">Blind cave fish</name>
    <name type="synonym">Astyanax fasciatus mexicanus</name>
    <dbReference type="NCBI Taxonomy" id="7994"/>
    <lineage>
        <taxon>Eukaryota</taxon>
        <taxon>Metazoa</taxon>
        <taxon>Chordata</taxon>
        <taxon>Craniata</taxon>
        <taxon>Vertebrata</taxon>
        <taxon>Euteleostomi</taxon>
        <taxon>Actinopterygii</taxon>
        <taxon>Neopterygii</taxon>
        <taxon>Teleostei</taxon>
        <taxon>Ostariophysi</taxon>
        <taxon>Characiformes</taxon>
        <taxon>Characoidei</taxon>
        <taxon>Acestrorhamphidae</taxon>
        <taxon>Acestrorhamphinae</taxon>
        <taxon>Astyanax</taxon>
    </lineage>
</organism>
<dbReference type="PANTHER" id="PTHR10903:SF107">
    <property type="entry name" value="GTPASE IMAP FAMILY MEMBER 4-LIKE-RELATED"/>
    <property type="match status" value="1"/>
</dbReference>
<feature type="compositionally biased region" description="Basic and acidic residues" evidence="4">
    <location>
        <begin position="810"/>
        <end position="826"/>
    </location>
</feature>
<feature type="compositionally biased region" description="Basic residues" evidence="4">
    <location>
        <begin position="747"/>
        <end position="763"/>
    </location>
</feature>
<reference evidence="6" key="1">
    <citation type="submission" date="2025-08" db="UniProtKB">
        <authorList>
            <consortium name="Ensembl"/>
        </authorList>
    </citation>
    <scope>IDENTIFICATION</scope>
</reference>
<feature type="compositionally biased region" description="Basic and acidic residues" evidence="4">
    <location>
        <begin position="523"/>
        <end position="542"/>
    </location>
</feature>
<feature type="compositionally biased region" description="Basic and acidic residues" evidence="4">
    <location>
        <begin position="638"/>
        <end position="651"/>
    </location>
</feature>
<feature type="compositionally biased region" description="Acidic residues" evidence="4">
    <location>
        <begin position="366"/>
        <end position="376"/>
    </location>
</feature>
<feature type="region of interest" description="Disordered" evidence="4">
    <location>
        <begin position="227"/>
        <end position="250"/>
    </location>
</feature>
<keyword evidence="2" id="KW-0547">Nucleotide-binding</keyword>
<feature type="compositionally biased region" description="Basic and acidic residues" evidence="4">
    <location>
        <begin position="594"/>
        <end position="607"/>
    </location>
</feature>
<evidence type="ECO:0000259" key="5">
    <source>
        <dbReference type="PROSITE" id="PS51720"/>
    </source>
</evidence>
<comment type="similarity">
    <text evidence="1">Belongs to the TRAFAC class TrmE-Era-EngA-EngB-Septin-like GTPase superfamily. AIG1/Toc34/Toc159-like paraseptin GTPase family. IAN subfamily.</text>
</comment>
<protein>
    <recommendedName>
        <fullName evidence="5">AIG1-type G domain-containing protein</fullName>
    </recommendedName>
</protein>
<feature type="compositionally biased region" description="Basic and acidic residues" evidence="4">
    <location>
        <begin position="764"/>
        <end position="802"/>
    </location>
</feature>
<feature type="region of interest" description="Disordered" evidence="4">
    <location>
        <begin position="347"/>
        <end position="384"/>
    </location>
</feature>
<evidence type="ECO:0000256" key="1">
    <source>
        <dbReference type="ARBA" id="ARBA00008535"/>
    </source>
</evidence>
<dbReference type="Proteomes" id="UP000694621">
    <property type="component" value="Unplaced"/>
</dbReference>
<feature type="compositionally biased region" description="Polar residues" evidence="4">
    <location>
        <begin position="725"/>
        <end position="737"/>
    </location>
</feature>
<name>A0A8B9HDA5_ASTMX</name>
<dbReference type="InterPro" id="IPR027417">
    <property type="entry name" value="P-loop_NTPase"/>
</dbReference>
<feature type="compositionally biased region" description="Basic and acidic residues" evidence="4">
    <location>
        <begin position="348"/>
        <end position="359"/>
    </location>
</feature>
<feature type="compositionally biased region" description="Basic and acidic residues" evidence="4">
    <location>
        <begin position="887"/>
        <end position="904"/>
    </location>
</feature>
<dbReference type="PROSITE" id="PS51720">
    <property type="entry name" value="G_AIG1"/>
    <property type="match status" value="1"/>
</dbReference>
<dbReference type="Ensembl" id="ENSAMXT00005012735.1">
    <property type="protein sequence ID" value="ENSAMXP00005011454.1"/>
    <property type="gene ID" value="ENSAMXG00005006303.1"/>
</dbReference>
<accession>A0A8B9HDA5</accession>